<evidence type="ECO:0000313" key="4">
    <source>
        <dbReference type="EMBL" id="EWC60335.1"/>
    </source>
</evidence>
<accession>W7IHF8</accession>
<gene>
    <name evidence="4" type="ORF">UO65_4443</name>
</gene>
<reference evidence="4 5" key="1">
    <citation type="journal article" date="2014" name="Genome Announc.">
        <title>Draft Genome Sequence of the Antitrypanosomally Active Sponge-Associated Bacterium Actinokineospora sp. Strain EG49.</title>
        <authorList>
            <person name="Harjes J."/>
            <person name="Ryu T."/>
            <person name="Abdelmohsen U.R."/>
            <person name="Moitinho-Silva L."/>
            <person name="Horn H."/>
            <person name="Ravasi T."/>
            <person name="Hentschel U."/>
        </authorList>
    </citation>
    <scope>NUCLEOTIDE SEQUENCE [LARGE SCALE GENOMIC DNA]</scope>
    <source>
        <strain evidence="4 5">EG49</strain>
    </source>
</reference>
<protein>
    <submittedName>
        <fullName evidence="4">Putative lipase</fullName>
    </submittedName>
</protein>
<dbReference type="PANTHER" id="PTHR48081:SF8">
    <property type="entry name" value="ALPHA_BETA HYDROLASE FOLD-3 DOMAIN-CONTAINING PROTEIN-RELATED"/>
    <property type="match status" value="1"/>
</dbReference>
<dbReference type="Gene3D" id="3.40.50.1820">
    <property type="entry name" value="alpha/beta hydrolase"/>
    <property type="match status" value="1"/>
</dbReference>
<dbReference type="AlphaFoldDB" id="W7IHF8"/>
<keyword evidence="2" id="KW-0378">Hydrolase</keyword>
<feature type="domain" description="Alpha/beta hydrolase fold-3" evidence="3">
    <location>
        <begin position="31"/>
        <end position="236"/>
    </location>
</feature>
<dbReference type="eggNOG" id="COG0657">
    <property type="taxonomic scope" value="Bacteria"/>
</dbReference>
<evidence type="ECO:0000256" key="1">
    <source>
        <dbReference type="ARBA" id="ARBA00010515"/>
    </source>
</evidence>
<evidence type="ECO:0000256" key="2">
    <source>
        <dbReference type="ARBA" id="ARBA00022801"/>
    </source>
</evidence>
<sequence>MAEVGEREIAGPGGAIRLRVYRPGAGVLPVLVYFFGGGWTLGTIETADAICRRLANAAGCVVVSVGYRLAPEHRFPAAVHDCAAATAWVGEHAGELGVDAGRVAVGGDSAGGNLAAAVTLVARERGVGLVHQLLVYPNTEYGADTASLRESIDRYLFNRDSVAWYWGHYLASPEDGENPLASPLKEPDLSGLPPATIITAEYDPLRDEGERYAERLREAGVAVDLTRYDGMAHGFFAMFGTVDAAGHAMRAAADRLREAFAADAG</sequence>
<dbReference type="ESTHER" id="9pseu-w7ihf8">
    <property type="family name" value="Hormone-sensitive_lipase_like"/>
</dbReference>
<dbReference type="InterPro" id="IPR013094">
    <property type="entry name" value="AB_hydrolase_3"/>
</dbReference>
<dbReference type="FunFam" id="3.40.50.1820:FF:000089">
    <property type="entry name" value="Alpha/beta hydrolase"/>
    <property type="match status" value="1"/>
</dbReference>
<dbReference type="GO" id="GO:0016787">
    <property type="term" value="F:hydrolase activity"/>
    <property type="evidence" value="ECO:0007669"/>
    <property type="project" value="UniProtKB-KW"/>
</dbReference>
<keyword evidence="5" id="KW-1185">Reference proteome</keyword>
<dbReference type="SUPFAM" id="SSF53474">
    <property type="entry name" value="alpha/beta-Hydrolases"/>
    <property type="match status" value="1"/>
</dbReference>
<dbReference type="InterPro" id="IPR050300">
    <property type="entry name" value="GDXG_lipolytic_enzyme"/>
</dbReference>
<proteinExistence type="inferred from homology"/>
<dbReference type="InterPro" id="IPR029058">
    <property type="entry name" value="AB_hydrolase_fold"/>
</dbReference>
<dbReference type="PANTHER" id="PTHR48081">
    <property type="entry name" value="AB HYDROLASE SUPERFAMILY PROTEIN C4A8.06C"/>
    <property type="match status" value="1"/>
</dbReference>
<comment type="similarity">
    <text evidence="1">Belongs to the 'GDXG' lipolytic enzyme family.</text>
</comment>
<comment type="caution">
    <text evidence="4">The sequence shown here is derived from an EMBL/GenBank/DDBJ whole genome shotgun (WGS) entry which is preliminary data.</text>
</comment>
<evidence type="ECO:0000313" key="5">
    <source>
        <dbReference type="Proteomes" id="UP000019277"/>
    </source>
</evidence>
<organism evidence="4 5">
    <name type="scientific">Actinokineospora spheciospongiae</name>
    <dbReference type="NCBI Taxonomy" id="909613"/>
    <lineage>
        <taxon>Bacteria</taxon>
        <taxon>Bacillati</taxon>
        <taxon>Actinomycetota</taxon>
        <taxon>Actinomycetes</taxon>
        <taxon>Pseudonocardiales</taxon>
        <taxon>Pseudonocardiaceae</taxon>
        <taxon>Actinokineospora</taxon>
    </lineage>
</organism>
<dbReference type="EMBL" id="AYXG01000165">
    <property type="protein sequence ID" value="EWC60335.1"/>
    <property type="molecule type" value="Genomic_DNA"/>
</dbReference>
<dbReference type="STRING" id="909613.UO65_4443"/>
<dbReference type="PATRIC" id="fig|909613.9.peg.4445"/>
<evidence type="ECO:0000259" key="3">
    <source>
        <dbReference type="Pfam" id="PF07859"/>
    </source>
</evidence>
<dbReference type="Pfam" id="PF07859">
    <property type="entry name" value="Abhydrolase_3"/>
    <property type="match status" value="1"/>
</dbReference>
<name>W7IHF8_9PSEU</name>
<dbReference type="Proteomes" id="UP000019277">
    <property type="component" value="Unassembled WGS sequence"/>
</dbReference>